<dbReference type="PROSITE" id="PS50970">
    <property type="entry name" value="HCY"/>
    <property type="match status" value="1"/>
</dbReference>
<dbReference type="InterPro" id="IPR050554">
    <property type="entry name" value="Met_Synthase/Corrinoid"/>
</dbReference>
<accession>A0A1I7FDX0</accession>
<keyword evidence="10" id="KW-1185">Reference proteome</keyword>
<keyword evidence="5 7" id="KW-0479">Metal-binding</keyword>
<evidence type="ECO:0000256" key="6">
    <source>
        <dbReference type="ARBA" id="ARBA00023285"/>
    </source>
</evidence>
<dbReference type="Gene3D" id="3.20.20.330">
    <property type="entry name" value="Homocysteine-binding-like domain"/>
    <property type="match status" value="1"/>
</dbReference>
<keyword evidence="2 7" id="KW-0489">Methyltransferase</keyword>
<keyword evidence="7" id="KW-0862">Zinc</keyword>
<dbReference type="Proteomes" id="UP000198817">
    <property type="component" value="Unassembled WGS sequence"/>
</dbReference>
<name>A0A1I7FDX0_9FIRM</name>
<dbReference type="AlphaFoldDB" id="A0A1I7FDX0"/>
<evidence type="ECO:0000313" key="9">
    <source>
        <dbReference type="EMBL" id="SFU34420.1"/>
    </source>
</evidence>
<dbReference type="GO" id="GO:0046872">
    <property type="term" value="F:metal ion binding"/>
    <property type="evidence" value="ECO:0007669"/>
    <property type="project" value="UniProtKB-KW"/>
</dbReference>
<evidence type="ECO:0000313" key="10">
    <source>
        <dbReference type="Proteomes" id="UP000198817"/>
    </source>
</evidence>
<evidence type="ECO:0000256" key="3">
    <source>
        <dbReference type="ARBA" id="ARBA00022679"/>
    </source>
</evidence>
<dbReference type="GO" id="GO:0032259">
    <property type="term" value="P:methylation"/>
    <property type="evidence" value="ECO:0007669"/>
    <property type="project" value="UniProtKB-KW"/>
</dbReference>
<proteinExistence type="inferred from homology"/>
<keyword evidence="3 7" id="KW-0808">Transferase</keyword>
<evidence type="ECO:0000256" key="5">
    <source>
        <dbReference type="ARBA" id="ARBA00022723"/>
    </source>
</evidence>
<dbReference type="PANTHER" id="PTHR45833:SF1">
    <property type="entry name" value="METHIONINE SYNTHASE"/>
    <property type="match status" value="1"/>
</dbReference>
<comment type="similarity">
    <text evidence="1">Belongs to the vitamin-B12 dependent methionine synthase family.</text>
</comment>
<organism evidence="9 10">
    <name type="scientific">Eubacterium pyruvativorans</name>
    <dbReference type="NCBI Taxonomy" id="155865"/>
    <lineage>
        <taxon>Bacteria</taxon>
        <taxon>Bacillati</taxon>
        <taxon>Bacillota</taxon>
        <taxon>Clostridia</taxon>
        <taxon>Eubacteriales</taxon>
        <taxon>Eubacteriaceae</taxon>
        <taxon>Eubacterium</taxon>
    </lineage>
</organism>
<evidence type="ECO:0000259" key="8">
    <source>
        <dbReference type="PROSITE" id="PS50970"/>
    </source>
</evidence>
<dbReference type="InterPro" id="IPR036589">
    <property type="entry name" value="HCY_dom_sf"/>
</dbReference>
<evidence type="ECO:0000256" key="1">
    <source>
        <dbReference type="ARBA" id="ARBA00010398"/>
    </source>
</evidence>
<evidence type="ECO:0000256" key="2">
    <source>
        <dbReference type="ARBA" id="ARBA00022603"/>
    </source>
</evidence>
<dbReference type="GO" id="GO:0046653">
    <property type="term" value="P:tetrahydrofolate metabolic process"/>
    <property type="evidence" value="ECO:0007669"/>
    <property type="project" value="TreeGrafter"/>
</dbReference>
<evidence type="ECO:0000256" key="7">
    <source>
        <dbReference type="PROSITE-ProRule" id="PRU00333"/>
    </source>
</evidence>
<dbReference type="PANTHER" id="PTHR45833">
    <property type="entry name" value="METHIONINE SYNTHASE"/>
    <property type="match status" value="1"/>
</dbReference>
<dbReference type="GO" id="GO:0050667">
    <property type="term" value="P:homocysteine metabolic process"/>
    <property type="evidence" value="ECO:0007669"/>
    <property type="project" value="TreeGrafter"/>
</dbReference>
<sequence length="406" mass="44244">MELYSPYLLDGATGTQLQLRGYDGRECTEKWVLEHPGELKALQKEYLQAGSRILFTPTFGANRVKLEENGIFNQVEEYNRRLAALTRETAEGRALVAGDMAPTGKFLAPLGDMSFEDLTEVYREQAAALEEAGVDLFIVETLMTVSDARAALLAIREVSRKPVIISFTCDESGQTLMGSDVTALVTIFQGMGVDAFGLNCSVGPGELLKQFRRMRPYAEVPLMAKPNAGMPKIRDGKTVYECDPEEFTAHIEEMAQAGVALFGGCCGTSPDHIARIREKLEGVMPAKPLPWALDGKLPLATEKQVFPVDPDVPVPAPIPAGPDLAEQLEDEMESDMPLVSVAVSSKIDAEYLADCQGGITKPLCLTSEDAGVLEAALRVYQGRAMYDGNLPEETLRPLAEKYGLIY</sequence>
<dbReference type="STRING" id="155865.SAMN05216515_10185"/>
<dbReference type="SUPFAM" id="SSF82282">
    <property type="entry name" value="Homocysteine S-methyltransferase"/>
    <property type="match status" value="1"/>
</dbReference>
<dbReference type="GO" id="GO:0008705">
    <property type="term" value="F:methionine synthase activity"/>
    <property type="evidence" value="ECO:0007669"/>
    <property type="project" value="TreeGrafter"/>
</dbReference>
<keyword evidence="6" id="KW-0170">Cobalt</keyword>
<feature type="binding site" evidence="7">
    <location>
        <position position="266"/>
    </location>
    <ligand>
        <name>Zn(2+)</name>
        <dbReference type="ChEBI" id="CHEBI:29105"/>
    </ligand>
</feature>
<reference evidence="9 10" key="1">
    <citation type="submission" date="2016-10" db="EMBL/GenBank/DDBJ databases">
        <authorList>
            <person name="de Groot N.N."/>
        </authorList>
    </citation>
    <scope>NUCLEOTIDE SEQUENCE [LARGE SCALE GENOMIC DNA]</scope>
    <source>
        <strain evidence="9 10">KHGC13</strain>
    </source>
</reference>
<dbReference type="InterPro" id="IPR003726">
    <property type="entry name" value="HCY_dom"/>
</dbReference>
<feature type="binding site" evidence="7">
    <location>
        <position position="200"/>
    </location>
    <ligand>
        <name>Zn(2+)</name>
        <dbReference type="ChEBI" id="CHEBI:29105"/>
    </ligand>
</feature>
<feature type="domain" description="Hcy-binding" evidence="8">
    <location>
        <begin position="1"/>
        <end position="280"/>
    </location>
</feature>
<protein>
    <submittedName>
        <fullName evidence="9">5-methyltetrahydrofolate--homocysteine methyltransferase</fullName>
    </submittedName>
</protein>
<dbReference type="RefSeq" id="WP_090469733.1">
    <property type="nucleotide sequence ID" value="NZ_FOWF01000001.1"/>
</dbReference>
<feature type="binding site" evidence="7">
    <location>
        <position position="265"/>
    </location>
    <ligand>
        <name>Zn(2+)</name>
        <dbReference type="ChEBI" id="CHEBI:29105"/>
    </ligand>
</feature>
<dbReference type="Pfam" id="PF02574">
    <property type="entry name" value="S-methyl_trans"/>
    <property type="match status" value="1"/>
</dbReference>
<comment type="cofactor">
    <cofactor evidence="7">
        <name>Zn(2+)</name>
        <dbReference type="ChEBI" id="CHEBI:29105"/>
    </cofactor>
</comment>
<evidence type="ECO:0000256" key="4">
    <source>
        <dbReference type="ARBA" id="ARBA00022691"/>
    </source>
</evidence>
<dbReference type="GO" id="GO:0005829">
    <property type="term" value="C:cytosol"/>
    <property type="evidence" value="ECO:0007669"/>
    <property type="project" value="TreeGrafter"/>
</dbReference>
<dbReference type="OrthoDB" id="9803687at2"/>
<dbReference type="EMBL" id="FPBT01000002">
    <property type="protein sequence ID" value="SFU34420.1"/>
    <property type="molecule type" value="Genomic_DNA"/>
</dbReference>
<keyword evidence="4" id="KW-0949">S-adenosyl-L-methionine</keyword>
<gene>
    <name evidence="9" type="ORF">SAMN05216508_10282</name>
</gene>